<name>A0A222E167_9RHOB</name>
<protein>
    <submittedName>
        <fullName evidence="1">Putative 2-dehydro-3-deoxygalactonokinase DgoK1</fullName>
        <ecNumber evidence="1">2.7.1.58</ecNumber>
    </submittedName>
</protein>
<dbReference type="GO" id="GO:0008671">
    <property type="term" value="F:2-dehydro-3-deoxygalactonokinase activity"/>
    <property type="evidence" value="ECO:0007669"/>
    <property type="project" value="UniProtKB-EC"/>
</dbReference>
<reference evidence="1 2" key="1">
    <citation type="submission" date="2017-07" db="EMBL/GenBank/DDBJ databases">
        <title>Genome Sequence of Antarctobacter heliothermus Strain SMS3 Isolated from a culture of the Diatom Skeletonema marinoi.</title>
        <authorList>
            <person name="Topel M."/>
            <person name="Pinder M.I.M."/>
            <person name="Johansson O.N."/>
            <person name="Kourtchenko O."/>
            <person name="Godhe A."/>
            <person name="Clarke A.K."/>
        </authorList>
    </citation>
    <scope>NUCLEOTIDE SEQUENCE [LARGE SCALE GENOMIC DNA]</scope>
    <source>
        <strain evidence="1 2">SMS3</strain>
    </source>
</reference>
<dbReference type="Proteomes" id="UP000203589">
    <property type="component" value="Chromosome"/>
</dbReference>
<dbReference type="AlphaFoldDB" id="A0A222E167"/>
<keyword evidence="1" id="KW-0418">Kinase</keyword>
<evidence type="ECO:0000313" key="2">
    <source>
        <dbReference type="Proteomes" id="UP000203589"/>
    </source>
</evidence>
<dbReference type="EMBL" id="CP022540">
    <property type="protein sequence ID" value="ASP19930.1"/>
    <property type="molecule type" value="Genomic_DNA"/>
</dbReference>
<proteinExistence type="predicted"/>
<gene>
    <name evidence="1" type="primary">dgoK1</name>
    <name evidence="1" type="ORF">ANTHELSMS3_01219</name>
</gene>
<dbReference type="Pfam" id="PF05035">
    <property type="entry name" value="DGOK"/>
    <property type="match status" value="1"/>
</dbReference>
<dbReference type="InterPro" id="IPR007729">
    <property type="entry name" value="DGOK"/>
</dbReference>
<organism evidence="1 2">
    <name type="scientific">Antarctobacter heliothermus</name>
    <dbReference type="NCBI Taxonomy" id="74033"/>
    <lineage>
        <taxon>Bacteria</taxon>
        <taxon>Pseudomonadati</taxon>
        <taxon>Pseudomonadota</taxon>
        <taxon>Alphaproteobacteria</taxon>
        <taxon>Rhodobacterales</taxon>
        <taxon>Roseobacteraceae</taxon>
        <taxon>Antarctobacter</taxon>
    </lineage>
</organism>
<dbReference type="RefSeq" id="WP_094034098.1">
    <property type="nucleotide sequence ID" value="NZ_CP022540.1"/>
</dbReference>
<sequence length="299" mass="32115">MTETPKWIAADWGTSHLRLWPMGNDDRPLRRIDSDLGMSRLSSEDYEPALLNLLGDDLPEALPVIICGMAGSRQGWAEAPYVETPCAVPFEGTQVTTRDPRLRLHILPGIKQMRPPDVMRGEETQIGGFLAKEPGFDGVLCLPGTHNKWVHISAHEIVSFRTFMTGELFALLGGQSVLRHSLGGEGWDSAAFADAVSNTLSRPATLTSSLFTLRADSLLNGTGADVTRARLSGLLIGAELAAARPYWLGQDIVILGEDAVAAAYRDALAAQGAAARLVPAGDITLAGLTAAYHHLKDKI</sequence>
<keyword evidence="2" id="KW-1185">Reference proteome</keyword>
<dbReference type="GO" id="GO:0034194">
    <property type="term" value="P:D-galactonate catabolic process"/>
    <property type="evidence" value="ECO:0007669"/>
    <property type="project" value="InterPro"/>
</dbReference>
<dbReference type="KEGG" id="aht:ANTHELSMS3_01219"/>
<dbReference type="EC" id="2.7.1.58" evidence="1"/>
<dbReference type="Gene3D" id="3.30.420.310">
    <property type="entry name" value="2-keto-3-deoxy-galactonokinase, C-terminal domain"/>
    <property type="match status" value="1"/>
</dbReference>
<keyword evidence="1" id="KW-0808">Transferase</keyword>
<dbReference type="Gene3D" id="3.30.420.300">
    <property type="entry name" value="2-keto-3-deoxy-galactonokinase, substrate binding domain"/>
    <property type="match status" value="1"/>
</dbReference>
<dbReference type="InterPro" id="IPR042258">
    <property type="entry name" value="DGOK_N"/>
</dbReference>
<dbReference type="OrthoDB" id="256574at2"/>
<evidence type="ECO:0000313" key="1">
    <source>
        <dbReference type="EMBL" id="ASP19930.1"/>
    </source>
</evidence>
<dbReference type="InterPro" id="IPR042257">
    <property type="entry name" value="DGOK_C"/>
</dbReference>
<accession>A0A222E167</accession>